<keyword evidence="1" id="KW-0472">Membrane</keyword>
<protein>
    <submittedName>
        <fullName evidence="2">Uncharacterized protein</fullName>
    </submittedName>
</protein>
<evidence type="ECO:0000313" key="2">
    <source>
        <dbReference type="EMBL" id="KKU96575.1"/>
    </source>
</evidence>
<feature type="transmembrane region" description="Helical" evidence="1">
    <location>
        <begin position="6"/>
        <end position="26"/>
    </location>
</feature>
<name>A0A0G1XQG1_9BACT</name>
<dbReference type="SUPFAM" id="SSF54523">
    <property type="entry name" value="Pili subunits"/>
    <property type="match status" value="1"/>
</dbReference>
<dbReference type="Pfam" id="PF07963">
    <property type="entry name" value="N_methyl"/>
    <property type="match status" value="1"/>
</dbReference>
<dbReference type="NCBIfam" id="TIGR02532">
    <property type="entry name" value="IV_pilin_GFxxxE"/>
    <property type="match status" value="1"/>
</dbReference>
<evidence type="ECO:0000256" key="1">
    <source>
        <dbReference type="SAM" id="Phobius"/>
    </source>
</evidence>
<sequence>MKRAGFTLLEILLAMALITLGIGWGMTNFRRATRVQELDSSTKRLLQTFSTARAHALSGNKNCEACGAAGGVCGNGDKMLTGWQVSVNINDPSFVLNGYCETVNFTNRLAEIIPANITLTSVPARSSIAVIFKPLNQGADFQSTPTIVDQQVAFILRDPVLNLSRTVTVYRSGEVK</sequence>
<dbReference type="InterPro" id="IPR045584">
    <property type="entry name" value="Pilin-like"/>
</dbReference>
<proteinExistence type="predicted"/>
<evidence type="ECO:0000313" key="3">
    <source>
        <dbReference type="Proteomes" id="UP000034694"/>
    </source>
</evidence>
<dbReference type="Gene3D" id="3.55.40.10">
    <property type="entry name" value="minor pseudopilin epsh domain"/>
    <property type="match status" value="1"/>
</dbReference>
<reference evidence="2 3" key="1">
    <citation type="journal article" date="2015" name="Nature">
        <title>rRNA introns, odd ribosomes, and small enigmatic genomes across a large radiation of phyla.</title>
        <authorList>
            <person name="Brown C.T."/>
            <person name="Hug L.A."/>
            <person name="Thomas B.C."/>
            <person name="Sharon I."/>
            <person name="Castelle C.J."/>
            <person name="Singh A."/>
            <person name="Wilkins M.J."/>
            <person name="Williams K.H."/>
            <person name="Banfield J.F."/>
        </authorList>
    </citation>
    <scope>NUCLEOTIDE SEQUENCE [LARGE SCALE GENOMIC DNA]</scope>
</reference>
<dbReference type="InterPro" id="IPR012902">
    <property type="entry name" value="N_methyl_site"/>
</dbReference>
<accession>A0A0G1XQG1</accession>
<gene>
    <name evidence="2" type="ORF">UY28_C0032G0017</name>
</gene>
<dbReference type="Proteomes" id="UP000034694">
    <property type="component" value="Unassembled WGS sequence"/>
</dbReference>
<dbReference type="AlphaFoldDB" id="A0A0G1XQG1"/>
<organism evidence="2 3">
    <name type="scientific">Candidatus Amesbacteria bacterium GW2011_GWB1_48_13</name>
    <dbReference type="NCBI Taxonomy" id="1618362"/>
    <lineage>
        <taxon>Bacteria</taxon>
        <taxon>Candidatus Amesiibacteriota</taxon>
    </lineage>
</organism>
<keyword evidence="1" id="KW-0812">Transmembrane</keyword>
<comment type="caution">
    <text evidence="2">The sequence shown here is derived from an EMBL/GenBank/DDBJ whole genome shotgun (WGS) entry which is preliminary data.</text>
</comment>
<dbReference type="EMBL" id="LCPK01000032">
    <property type="protein sequence ID" value="KKU96575.1"/>
    <property type="molecule type" value="Genomic_DNA"/>
</dbReference>
<keyword evidence="1" id="KW-1133">Transmembrane helix</keyword>